<evidence type="ECO:0000256" key="1">
    <source>
        <dbReference type="SAM" id="MobiDB-lite"/>
    </source>
</evidence>
<reference evidence="2 3" key="1">
    <citation type="submission" date="2023-09" db="EMBL/GenBank/DDBJ databases">
        <title>Nesidiocoris tenuis whole genome shotgun sequence.</title>
        <authorList>
            <person name="Shibata T."/>
            <person name="Shimoda M."/>
            <person name="Kobayashi T."/>
            <person name="Uehara T."/>
        </authorList>
    </citation>
    <scope>NUCLEOTIDE SEQUENCE [LARGE SCALE GENOMIC DNA]</scope>
    <source>
        <strain evidence="2 3">Japan</strain>
    </source>
</reference>
<feature type="compositionally biased region" description="Acidic residues" evidence="1">
    <location>
        <begin position="150"/>
        <end position="159"/>
    </location>
</feature>
<evidence type="ECO:0000313" key="3">
    <source>
        <dbReference type="Proteomes" id="UP001307889"/>
    </source>
</evidence>
<dbReference type="Proteomes" id="UP001307889">
    <property type="component" value="Chromosome 1"/>
</dbReference>
<feature type="region of interest" description="Disordered" evidence="1">
    <location>
        <begin position="79"/>
        <end position="170"/>
    </location>
</feature>
<dbReference type="EMBL" id="AP028909">
    <property type="protein sequence ID" value="BES88477.1"/>
    <property type="molecule type" value="Genomic_DNA"/>
</dbReference>
<protein>
    <recommendedName>
        <fullName evidence="4">DUSP domain-containing protein</fullName>
    </recommendedName>
</protein>
<proteinExistence type="predicted"/>
<gene>
    <name evidence="2" type="ORF">NTJ_01283</name>
</gene>
<feature type="compositionally biased region" description="Polar residues" evidence="1">
    <location>
        <begin position="125"/>
        <end position="135"/>
    </location>
</feature>
<feature type="region of interest" description="Disordered" evidence="1">
    <location>
        <begin position="278"/>
        <end position="309"/>
    </location>
</feature>
<evidence type="ECO:0000313" key="2">
    <source>
        <dbReference type="EMBL" id="BES88477.1"/>
    </source>
</evidence>
<feature type="region of interest" description="Disordered" evidence="1">
    <location>
        <begin position="402"/>
        <end position="439"/>
    </location>
</feature>
<feature type="region of interest" description="Disordered" evidence="1">
    <location>
        <begin position="577"/>
        <end position="601"/>
    </location>
</feature>
<accession>A0ABN7ADZ5</accession>
<evidence type="ECO:0008006" key="4">
    <source>
        <dbReference type="Google" id="ProtNLM"/>
    </source>
</evidence>
<feature type="compositionally biased region" description="Polar residues" evidence="1">
    <location>
        <begin position="296"/>
        <end position="308"/>
    </location>
</feature>
<sequence length="637" mass="71291">MNLSLKHPNKVNQATLRKAIAETQADDEEYRRLLLRLPCDWESAKQISSSAQNNAAADNAHELVCILWAQLQSSSSRRLSRAEKERKSQISNLECGGQHGDRINDPPDDLDETISSSSSARDSSNDPNPCNSQPFPTIACDSASTSKEDQLDEDDDLEEGEIRDPSPTKTIQNRLSTILDDVSDIDSSETDYSDGDTVANAYFSSRSSMNNFLPQDFSRPRLFNVPEIQDDRFNFDPVNSCVSNDPIEVSDEEPTRADGVSAVPLSIVPGTCIISSDESDTIIEPDRNSKKSSKKNVPSTSNTPTQGKISGLALVDRRGKLVPWPIKIADSGIEKLWRWWKKYLSDNNGVLTLRCPGLPDINAKTPRIRVPRGDYLVLPKIIDDLSEFLTIVKSIPLPTECLEDPEVARDDDQTGVEVDDTQRQPSPTPAEKLEQNELPPRKITFTFSQKTLASYGSSSADPPNRIRVRSFGAINNIARHCQSQQHSQTHNAKRIEASHLSDEIVAQRSVKQSSFRPFGPWISSATLKHSGEYRPESIFMPDGSERTARYVTCRKTGSHYSEEPSYNHLDLRLHYSSSSSGASPYRRELSRGINDRDRSRSPRRVSFTLIHSYLLFSWTRKRIGHPKPNASTKNYQS</sequence>
<name>A0ABN7ADZ5_9HEMI</name>
<keyword evidence="3" id="KW-1185">Reference proteome</keyword>
<organism evidence="2 3">
    <name type="scientific">Nesidiocoris tenuis</name>
    <dbReference type="NCBI Taxonomy" id="355587"/>
    <lineage>
        <taxon>Eukaryota</taxon>
        <taxon>Metazoa</taxon>
        <taxon>Ecdysozoa</taxon>
        <taxon>Arthropoda</taxon>
        <taxon>Hexapoda</taxon>
        <taxon>Insecta</taxon>
        <taxon>Pterygota</taxon>
        <taxon>Neoptera</taxon>
        <taxon>Paraneoptera</taxon>
        <taxon>Hemiptera</taxon>
        <taxon>Heteroptera</taxon>
        <taxon>Panheteroptera</taxon>
        <taxon>Cimicomorpha</taxon>
        <taxon>Miridae</taxon>
        <taxon>Dicyphina</taxon>
        <taxon>Nesidiocoris</taxon>
    </lineage>
</organism>
<feature type="compositionally biased region" description="Basic and acidic residues" evidence="1">
    <location>
        <begin position="585"/>
        <end position="600"/>
    </location>
</feature>